<dbReference type="PANTHER" id="PTHR42693:SF53">
    <property type="entry name" value="ENDO-4-O-SULFATASE"/>
    <property type="match status" value="1"/>
</dbReference>
<evidence type="ECO:0000256" key="3">
    <source>
        <dbReference type="PIRSR" id="PIRSR600917-52"/>
    </source>
</evidence>
<dbReference type="EMBL" id="JADILV010000051">
    <property type="protein sequence ID" value="MBO8483976.1"/>
    <property type="molecule type" value="Genomic_DNA"/>
</dbReference>
<evidence type="ECO:0000256" key="1">
    <source>
        <dbReference type="ARBA" id="ARBA00008779"/>
    </source>
</evidence>
<dbReference type="InterPro" id="IPR017850">
    <property type="entry name" value="Alkaline_phosphatase_core_sf"/>
</dbReference>
<feature type="modified residue" description="3-oxoalanine (Ser)" evidence="3">
    <location>
        <position position="85"/>
    </location>
</feature>
<name>A0A940DTB4_9BACT</name>
<dbReference type="GO" id="GO:0004065">
    <property type="term" value="F:arylsulfatase activity"/>
    <property type="evidence" value="ECO:0007669"/>
    <property type="project" value="TreeGrafter"/>
</dbReference>
<evidence type="ECO:0000256" key="2">
    <source>
        <dbReference type="ARBA" id="ARBA00022801"/>
    </source>
</evidence>
<feature type="chain" id="PRO_5037590283" evidence="4">
    <location>
        <begin position="26"/>
        <end position="525"/>
    </location>
</feature>
<evidence type="ECO:0000313" key="7">
    <source>
        <dbReference type="Proteomes" id="UP000725002"/>
    </source>
</evidence>
<keyword evidence="4" id="KW-0732">Signal</keyword>
<comment type="PTM">
    <text evidence="3">The conversion to 3-oxoalanine (also known as C-formylglycine, FGly), of a serine or cysteine residue in prokaryotes and of a cysteine residue in eukaryotes, is critical for catalytic activity.</text>
</comment>
<dbReference type="InterPro" id="IPR000917">
    <property type="entry name" value="Sulfatase_N"/>
</dbReference>
<reference evidence="6" key="2">
    <citation type="journal article" date="2021" name="PeerJ">
        <title>Extensive microbial diversity within the chicken gut microbiome revealed by metagenomics and culture.</title>
        <authorList>
            <person name="Gilroy R."/>
            <person name="Ravi A."/>
            <person name="Getino M."/>
            <person name="Pursley I."/>
            <person name="Horton D.L."/>
            <person name="Alikhan N.F."/>
            <person name="Baker D."/>
            <person name="Gharbi K."/>
            <person name="Hall N."/>
            <person name="Watson M."/>
            <person name="Adriaenssens E.M."/>
            <person name="Foster-Nyarko E."/>
            <person name="Jarju S."/>
            <person name="Secka A."/>
            <person name="Antonio M."/>
            <person name="Oren A."/>
            <person name="Chaudhuri R.R."/>
            <person name="La Ragione R."/>
            <person name="Hildebrand F."/>
            <person name="Pallen M.J."/>
        </authorList>
    </citation>
    <scope>NUCLEOTIDE SEQUENCE</scope>
    <source>
        <strain evidence="6">G3-8215</strain>
    </source>
</reference>
<protein>
    <submittedName>
        <fullName evidence="6">Sulfatase-like hydrolase/transferase</fullName>
    </submittedName>
</protein>
<reference evidence="6" key="1">
    <citation type="submission" date="2020-10" db="EMBL/GenBank/DDBJ databases">
        <authorList>
            <person name="Gilroy R."/>
        </authorList>
    </citation>
    <scope>NUCLEOTIDE SEQUENCE</scope>
    <source>
        <strain evidence="6">G3-8215</strain>
    </source>
</reference>
<dbReference type="PANTHER" id="PTHR42693">
    <property type="entry name" value="ARYLSULFATASE FAMILY MEMBER"/>
    <property type="match status" value="1"/>
</dbReference>
<gene>
    <name evidence="6" type="ORF">IAB75_07685</name>
</gene>
<evidence type="ECO:0000313" key="6">
    <source>
        <dbReference type="EMBL" id="MBO8483976.1"/>
    </source>
</evidence>
<dbReference type="AlphaFoldDB" id="A0A940DTB4"/>
<evidence type="ECO:0000256" key="4">
    <source>
        <dbReference type="SAM" id="SignalP"/>
    </source>
</evidence>
<keyword evidence="2 6" id="KW-0378">Hydrolase</keyword>
<dbReference type="SUPFAM" id="SSF53649">
    <property type="entry name" value="Alkaline phosphatase-like"/>
    <property type="match status" value="1"/>
</dbReference>
<proteinExistence type="inferred from homology"/>
<accession>A0A940DTB4</accession>
<organism evidence="6 7">
    <name type="scientific">Candidatus Cryptobacteroides avicola</name>
    <dbReference type="NCBI Taxonomy" id="2840757"/>
    <lineage>
        <taxon>Bacteria</taxon>
        <taxon>Pseudomonadati</taxon>
        <taxon>Bacteroidota</taxon>
        <taxon>Bacteroidia</taxon>
        <taxon>Bacteroidales</taxon>
        <taxon>Candidatus Cryptobacteroides</taxon>
    </lineage>
</organism>
<dbReference type="InterPro" id="IPR050738">
    <property type="entry name" value="Sulfatase"/>
</dbReference>
<sequence length="525" mass="59105">MTNNTLYTAAGVLAAVAVSSPASKAATQQGGNRDRRPNFVIIITDQQRADLTAREGFPLDLTPFADSMAARGAWFDHAYTPCPASGPARVSLITGRYPKATGADSNHNIEDARYIDDLFGVAHKNGYKTALVGKNHTYMKKGDADFWCPYNHLGQEGAKDTLSSENLAFDRFLGGTDFYASFGPSPGTVRQQIPYRMVSDALKWAEENRDDPFVMMLSFPEPHNPYQVCEPYFSMFEGKVPPARTDSTALPVKGEKFVQLNRMMKLGHKGYDKNLERLRTTYMGMIRMLDDQMRRFVSGMQDLGLYDDTMFVIISDHGDYAGEYGLMKKGAGVPDAITRVPMVWFGNGVEASGRRDDHVCLTDIFPTACEAMGAEIPLGVQGRSLTEMLGGREYPKEEFRSVMSEAGFGGQYFTREDSEDYIKEGAVGKKGLFFDELNTWSQSGTISMVRMGEWKLVFDMKGNGELYNMDKDPSETDNLFGKRRYSRIQDTLLQELLKWEIATEDPIPVPRRRYWFKRNPHNYIF</sequence>
<comment type="caution">
    <text evidence="6">The sequence shown here is derived from an EMBL/GenBank/DDBJ whole genome shotgun (WGS) entry which is preliminary data.</text>
</comment>
<feature type="signal peptide" evidence="4">
    <location>
        <begin position="1"/>
        <end position="25"/>
    </location>
</feature>
<comment type="similarity">
    <text evidence="1">Belongs to the sulfatase family.</text>
</comment>
<evidence type="ECO:0000259" key="5">
    <source>
        <dbReference type="Pfam" id="PF00884"/>
    </source>
</evidence>
<feature type="domain" description="Sulfatase N-terminal" evidence="5">
    <location>
        <begin position="37"/>
        <end position="374"/>
    </location>
</feature>
<dbReference type="Proteomes" id="UP000725002">
    <property type="component" value="Unassembled WGS sequence"/>
</dbReference>
<dbReference type="Gene3D" id="3.40.720.10">
    <property type="entry name" value="Alkaline Phosphatase, subunit A"/>
    <property type="match status" value="1"/>
</dbReference>
<dbReference type="Pfam" id="PF00884">
    <property type="entry name" value="Sulfatase"/>
    <property type="match status" value="1"/>
</dbReference>